<dbReference type="PANTHER" id="PTHR48101">
    <property type="entry name" value="METHYLMALONYL-COA MUTASE, MITOCHONDRIAL-RELATED"/>
    <property type="match status" value="1"/>
</dbReference>
<organism evidence="7 8">
    <name type="scientific">Psychrobacillus mangrovi</name>
    <dbReference type="NCBI Taxonomy" id="3117745"/>
    <lineage>
        <taxon>Bacteria</taxon>
        <taxon>Bacillati</taxon>
        <taxon>Bacillota</taxon>
        <taxon>Bacilli</taxon>
        <taxon>Bacillales</taxon>
        <taxon>Bacillaceae</taxon>
        <taxon>Psychrobacillus</taxon>
    </lineage>
</organism>
<evidence type="ECO:0000313" key="8">
    <source>
        <dbReference type="Proteomes" id="UP001364890"/>
    </source>
</evidence>
<evidence type="ECO:0000313" key="7">
    <source>
        <dbReference type="EMBL" id="MEI4770811.1"/>
    </source>
</evidence>
<evidence type="ECO:0000256" key="2">
    <source>
        <dbReference type="ARBA" id="ARBA00008465"/>
    </source>
</evidence>
<dbReference type="Gene3D" id="3.40.50.280">
    <property type="entry name" value="Cobalamin-binding domain"/>
    <property type="match status" value="1"/>
</dbReference>
<sequence length="551" mass="61871">MTIQKMKETTFNPANVSDWEQAAIKTLKNKSFESLSTKTLEDIILKPLYTLEDLNNIPSNLTSIVRESKSSSDWLIAQAVTGNTSKEILEDLKESASKGNEIIFYTLDTQHNWKGPELEELKSLLEGHTVLLDVTIDPSFLHNFNNLNGLVKGANGEKLHFSNARTYFLDASFIHKVGGDAVSELTSVLVQADALSDTRDFSEFSERAFVQFSIDTNFFMEIAKLRAFRILWKAFGEAHGIEDIAPIPVHAETSLRSFSALDSNVNILRAGNSALSAVLGGSDSITTYPHDSLIGVNSTSKRIARNMQLVLKEETHINRVFDASGGSYYIETLTNELVERSWSYFLELMKEDTLDGRNQKLIERAEAKWDEELESLSTRKKSLIGTNVYANPDDSLEYQINPTDYKRLAGPFEQLRKAFHQNNLKTAIVPYGILKEYKARMDFVSGFLIAIGISPLIAPENLKPFDLQKWIDEQHIDYVVFVGNDEQTNGLVPALLKEKLSVPMDVAGKFEEYEDWLDAGLFGRIYAGQSLLDKAKELLMLAKKEVSPENA</sequence>
<dbReference type="Pfam" id="PF01642">
    <property type="entry name" value="MM_CoA_mutase"/>
    <property type="match status" value="1"/>
</dbReference>
<keyword evidence="4" id="KW-0413">Isomerase</keyword>
<protein>
    <submittedName>
        <fullName evidence="7">Methylmalonyl-CoA mutase family protein</fullName>
    </submittedName>
</protein>
<evidence type="ECO:0000256" key="1">
    <source>
        <dbReference type="ARBA" id="ARBA00001922"/>
    </source>
</evidence>
<feature type="domain" description="Methylmalonyl-CoA mutase alpha/beta chain catalytic" evidence="6">
    <location>
        <begin position="171"/>
        <end position="407"/>
    </location>
</feature>
<proteinExistence type="inferred from homology"/>
<keyword evidence="3" id="KW-0846">Cobalamin</keyword>
<comment type="similarity">
    <text evidence="2">Belongs to the methylmalonyl-CoA mutase family.</text>
</comment>
<dbReference type="Gene3D" id="3.20.20.240">
    <property type="entry name" value="Methylmalonyl-CoA mutase"/>
    <property type="match status" value="2"/>
</dbReference>
<comment type="cofactor">
    <cofactor evidence="1">
        <name>adenosylcob(III)alamin</name>
        <dbReference type="ChEBI" id="CHEBI:18408"/>
    </cofactor>
</comment>
<dbReference type="InterPro" id="IPR036724">
    <property type="entry name" value="Cobalamin-bd_sf"/>
</dbReference>
<gene>
    <name evidence="7" type="ORF">WAX74_14395</name>
</gene>
<reference evidence="7 8" key="1">
    <citation type="submission" date="2024-01" db="EMBL/GenBank/DDBJ databases">
        <title>Seven novel Bacillus-like species.</title>
        <authorList>
            <person name="Liu G."/>
        </authorList>
    </citation>
    <scope>NUCLEOTIDE SEQUENCE [LARGE SCALE GENOMIC DNA]</scope>
    <source>
        <strain evidence="7 8">FJAT-51614</strain>
    </source>
</reference>
<evidence type="ECO:0000259" key="6">
    <source>
        <dbReference type="Pfam" id="PF01642"/>
    </source>
</evidence>
<dbReference type="InterPro" id="IPR016176">
    <property type="entry name" value="Cbl-dep_enz_cat"/>
</dbReference>
<evidence type="ECO:0000256" key="5">
    <source>
        <dbReference type="ARBA" id="ARBA00023285"/>
    </source>
</evidence>
<dbReference type="InterPro" id="IPR006099">
    <property type="entry name" value="MeMalonylCoA_mutase_a/b_cat"/>
</dbReference>
<dbReference type="EMBL" id="JBAWSY010000012">
    <property type="protein sequence ID" value="MEI4770811.1"/>
    <property type="molecule type" value="Genomic_DNA"/>
</dbReference>
<evidence type="ECO:0000256" key="4">
    <source>
        <dbReference type="ARBA" id="ARBA00023235"/>
    </source>
</evidence>
<name>A0ABU8F716_9BACI</name>
<keyword evidence="5" id="KW-0170">Cobalt</keyword>
<evidence type="ECO:0000256" key="3">
    <source>
        <dbReference type="ARBA" id="ARBA00022628"/>
    </source>
</evidence>
<comment type="caution">
    <text evidence="7">The sequence shown here is derived from an EMBL/GenBank/DDBJ whole genome shotgun (WGS) entry which is preliminary data.</text>
</comment>
<keyword evidence="8" id="KW-1185">Reference proteome</keyword>
<dbReference type="SUPFAM" id="SSF51703">
    <property type="entry name" value="Cobalamin (vitamin B12)-dependent enzymes"/>
    <property type="match status" value="1"/>
</dbReference>
<dbReference type="Proteomes" id="UP001364890">
    <property type="component" value="Unassembled WGS sequence"/>
</dbReference>
<dbReference type="SUPFAM" id="SSF52242">
    <property type="entry name" value="Cobalamin (vitamin B12)-binding domain"/>
    <property type="match status" value="1"/>
</dbReference>
<accession>A0ABU8F716</accession>